<evidence type="ECO:0000256" key="2">
    <source>
        <dbReference type="ARBA" id="ARBA00022691"/>
    </source>
</evidence>
<organism evidence="3 4">
    <name type="scientific">Clathrus columnatus</name>
    <dbReference type="NCBI Taxonomy" id="1419009"/>
    <lineage>
        <taxon>Eukaryota</taxon>
        <taxon>Fungi</taxon>
        <taxon>Dikarya</taxon>
        <taxon>Basidiomycota</taxon>
        <taxon>Agaricomycotina</taxon>
        <taxon>Agaricomycetes</taxon>
        <taxon>Phallomycetidae</taxon>
        <taxon>Phallales</taxon>
        <taxon>Clathraceae</taxon>
        <taxon>Clathrus</taxon>
    </lineage>
</organism>
<dbReference type="PANTHER" id="PTHR35897:SF1">
    <property type="entry name" value="METHYLTRANSFERASE AUSD"/>
    <property type="match status" value="1"/>
</dbReference>
<dbReference type="InterPro" id="IPR051654">
    <property type="entry name" value="Meroterpenoid_MTases"/>
</dbReference>
<keyword evidence="1" id="KW-0808">Transferase</keyword>
<accession>A0AAV5AA91</accession>
<dbReference type="PANTHER" id="PTHR35897">
    <property type="entry name" value="METHYLTRANSFERASE AUSD"/>
    <property type="match status" value="1"/>
</dbReference>
<comment type="caution">
    <text evidence="3">The sequence shown here is derived from an EMBL/GenBank/DDBJ whole genome shotgun (WGS) entry which is preliminary data.</text>
</comment>
<dbReference type="Proteomes" id="UP001050691">
    <property type="component" value="Unassembled WGS sequence"/>
</dbReference>
<name>A0AAV5AA91_9AGAM</name>
<sequence length="504" mass="57212">MSYSALPLDEKFKLSSEDLTLLKRIIGIKDNEQLKRHLLEVQVEAYVVLVHPYPCIRKLDFARFKITKHPAYDSVIKLGKERENAIFLDLPCCVGSDSRIVIADGYPRENVITSDLHADYWTIGHKLFKTTPETYPVLFLQGDIFDSNFLNPRVSPVDTPSQIKNPLPSLASSTLTSLTQIQHHVSVIYTSSFFHLFGEYEQQKLAHLFASLLSPLPGSIIFGSQMGTSDTEDHDKSGKIRYTASLGNAFAHSPASWKELWTGKNGPFTPDQVSVQIDAVREERKDIARLFNLGGQPCIVYRHMLIIKQINKLTSSNNWHSWKTDIMILLQSVDSDDIVSGTEEELTDETHKQEWTIKNKQAYTVMWACTDPSYHHLFEGTKLGSVVFKKLKSYFEKSTFSHCVYLWKTFYGTTHDPTLPIHSYIQTVLTNKQRLVNLGLTIEDDEVKDVILMNLDKSFANVKSNLISHTTEPTLEEVKSILSASSEADNVKTEESMMLAMKNK</sequence>
<evidence type="ECO:0000256" key="1">
    <source>
        <dbReference type="ARBA" id="ARBA00022679"/>
    </source>
</evidence>
<dbReference type="EMBL" id="BPWL01000004">
    <property type="protein sequence ID" value="GJJ09830.1"/>
    <property type="molecule type" value="Genomic_DNA"/>
</dbReference>
<proteinExistence type="predicted"/>
<gene>
    <name evidence="3" type="ORF">Clacol_004054</name>
</gene>
<reference evidence="3" key="1">
    <citation type="submission" date="2021-10" db="EMBL/GenBank/DDBJ databases">
        <title>De novo Genome Assembly of Clathrus columnatus (Basidiomycota, Fungi) Using Illumina and Nanopore Sequence Data.</title>
        <authorList>
            <person name="Ogiso-Tanaka E."/>
            <person name="Itagaki H."/>
            <person name="Hosoya T."/>
            <person name="Hosaka K."/>
        </authorList>
    </citation>
    <scope>NUCLEOTIDE SEQUENCE</scope>
    <source>
        <strain evidence="3">MO-923</strain>
    </source>
</reference>
<evidence type="ECO:0000313" key="4">
    <source>
        <dbReference type="Proteomes" id="UP001050691"/>
    </source>
</evidence>
<keyword evidence="2" id="KW-0949">S-adenosyl-L-methionine</keyword>
<keyword evidence="4" id="KW-1185">Reference proteome</keyword>
<dbReference type="AlphaFoldDB" id="A0AAV5AA91"/>
<evidence type="ECO:0000313" key="3">
    <source>
        <dbReference type="EMBL" id="GJJ09830.1"/>
    </source>
</evidence>
<protein>
    <submittedName>
        <fullName evidence="3">Uncharacterized protein</fullName>
    </submittedName>
</protein>
<dbReference type="GO" id="GO:0016740">
    <property type="term" value="F:transferase activity"/>
    <property type="evidence" value="ECO:0007669"/>
    <property type="project" value="UniProtKB-KW"/>
</dbReference>
<dbReference type="Pfam" id="PF14223">
    <property type="entry name" value="Retrotran_gag_2"/>
    <property type="match status" value="1"/>
</dbReference>